<evidence type="ECO:0000313" key="2">
    <source>
        <dbReference type="EMBL" id="GAX76475.1"/>
    </source>
</evidence>
<dbReference type="InterPro" id="IPR032675">
    <property type="entry name" value="LRR_dom_sf"/>
</dbReference>
<reference evidence="2 3" key="1">
    <citation type="submission" date="2017-08" db="EMBL/GenBank/DDBJ databases">
        <title>Acidophilic green algal genome provides insights into adaptation to an acidic environment.</title>
        <authorList>
            <person name="Hirooka S."/>
            <person name="Hirose Y."/>
            <person name="Kanesaki Y."/>
            <person name="Higuchi S."/>
            <person name="Fujiwara T."/>
            <person name="Onuma R."/>
            <person name="Era A."/>
            <person name="Ohbayashi R."/>
            <person name="Uzuka A."/>
            <person name="Nozaki H."/>
            <person name="Yoshikawa H."/>
            <person name="Miyagishima S.Y."/>
        </authorList>
    </citation>
    <scope>NUCLEOTIDE SEQUENCE [LARGE SCALE GENOMIC DNA]</scope>
    <source>
        <strain evidence="2 3">NIES-2499</strain>
    </source>
</reference>
<proteinExistence type="predicted"/>
<dbReference type="Gene3D" id="3.80.10.10">
    <property type="entry name" value="Ribonuclease Inhibitor"/>
    <property type="match status" value="1"/>
</dbReference>
<dbReference type="GO" id="GO:0005930">
    <property type="term" value="C:axoneme"/>
    <property type="evidence" value="ECO:0007669"/>
    <property type="project" value="UniProtKB-SubCell"/>
</dbReference>
<evidence type="ECO:0000256" key="1">
    <source>
        <dbReference type="ARBA" id="ARBA00004430"/>
    </source>
</evidence>
<dbReference type="AlphaFoldDB" id="A0A250X099"/>
<comment type="subcellular location">
    <subcellularLocation>
        <location evidence="1">Cytoplasm</location>
        <location evidence="1">Cytoskeleton</location>
        <location evidence="1">Cilium axoneme</location>
    </subcellularLocation>
</comment>
<sequence>MLSYLDSESKKILRRTCQELKRCVDERVKQISWEPSESVSLSKTKLGEVLLSDGTRWSNTREVKISLHFDAAFSSLARIPADHLKGAFPRLQHFIVALGSGVSCLQTFQRPSGPLLSSNYAARQPSNIGNLMCSLITHLDLIQSGVRSLNSFAQCKTLRHLQVGGVCEMWNGFIACHAPVTNLSPLTSCNFLKHLSLHGCHKVHSLEPLPQAVQLQYLDISGTSVSCLRPLERCIRLQHLACNGCLALRIMISVPVAHLEHLDISSTVHRLYSLRCISTAVRLPQAGKYRL</sequence>
<accession>A0A250X099</accession>
<protein>
    <submittedName>
        <fullName evidence="2">Uncharacterized protein</fullName>
    </submittedName>
</protein>
<dbReference type="EMBL" id="BEGY01000017">
    <property type="protein sequence ID" value="GAX76475.1"/>
    <property type="molecule type" value="Genomic_DNA"/>
</dbReference>
<name>A0A250X099_9CHLO</name>
<dbReference type="OrthoDB" id="550575at2759"/>
<evidence type="ECO:0000313" key="3">
    <source>
        <dbReference type="Proteomes" id="UP000232323"/>
    </source>
</evidence>
<dbReference type="Proteomes" id="UP000232323">
    <property type="component" value="Unassembled WGS sequence"/>
</dbReference>
<dbReference type="SUPFAM" id="SSF52058">
    <property type="entry name" value="L domain-like"/>
    <property type="match status" value="1"/>
</dbReference>
<organism evidence="2 3">
    <name type="scientific">Chlamydomonas eustigma</name>
    <dbReference type="NCBI Taxonomy" id="1157962"/>
    <lineage>
        <taxon>Eukaryota</taxon>
        <taxon>Viridiplantae</taxon>
        <taxon>Chlorophyta</taxon>
        <taxon>core chlorophytes</taxon>
        <taxon>Chlorophyceae</taxon>
        <taxon>CS clade</taxon>
        <taxon>Chlamydomonadales</taxon>
        <taxon>Chlamydomonadaceae</taxon>
        <taxon>Chlamydomonas</taxon>
    </lineage>
</organism>
<keyword evidence="3" id="KW-1185">Reference proteome</keyword>
<gene>
    <name evidence="2" type="ORF">CEUSTIGMA_g3920.t1</name>
</gene>
<comment type="caution">
    <text evidence="2">The sequence shown here is derived from an EMBL/GenBank/DDBJ whole genome shotgun (WGS) entry which is preliminary data.</text>
</comment>